<evidence type="ECO:0000256" key="1">
    <source>
        <dbReference type="ARBA" id="ARBA00022448"/>
    </source>
</evidence>
<dbReference type="GO" id="GO:0045454">
    <property type="term" value="P:cell redox homeostasis"/>
    <property type="evidence" value="ECO:0007669"/>
    <property type="project" value="TreeGrafter"/>
</dbReference>
<protein>
    <submittedName>
        <fullName evidence="6">Tetratricopeptide repeat protein</fullName>
    </submittedName>
</protein>
<proteinExistence type="predicted"/>
<dbReference type="InterPro" id="IPR036249">
    <property type="entry name" value="Thioredoxin-like_sf"/>
</dbReference>
<keyword evidence="2" id="KW-0249">Electron transport</keyword>
<dbReference type="PANTHER" id="PTHR45663:SF11">
    <property type="entry name" value="GEO12009P1"/>
    <property type="match status" value="1"/>
</dbReference>
<keyword evidence="4" id="KW-0676">Redox-active center</keyword>
<dbReference type="Pfam" id="PF14559">
    <property type="entry name" value="TPR_19"/>
    <property type="match status" value="1"/>
</dbReference>
<evidence type="ECO:0000259" key="5">
    <source>
        <dbReference type="PROSITE" id="PS51352"/>
    </source>
</evidence>
<keyword evidence="3" id="KW-1015">Disulfide bond</keyword>
<feature type="non-terminal residue" evidence="6">
    <location>
        <position position="222"/>
    </location>
</feature>
<evidence type="ECO:0000256" key="4">
    <source>
        <dbReference type="ARBA" id="ARBA00023284"/>
    </source>
</evidence>
<dbReference type="EMBL" id="JABXXP010000005">
    <property type="protein sequence ID" value="NVN09820.1"/>
    <property type="molecule type" value="Genomic_DNA"/>
</dbReference>
<evidence type="ECO:0000313" key="7">
    <source>
        <dbReference type="Proteomes" id="UP000534870"/>
    </source>
</evidence>
<name>A0A7Y7M3L1_9PROT</name>
<dbReference type="PROSITE" id="PS00194">
    <property type="entry name" value="THIOREDOXIN_1"/>
    <property type="match status" value="1"/>
</dbReference>
<gene>
    <name evidence="6" type="ORF">HUK84_01430</name>
</gene>
<accession>A0A7Y7M3L1</accession>
<evidence type="ECO:0000256" key="3">
    <source>
        <dbReference type="ARBA" id="ARBA00023157"/>
    </source>
</evidence>
<reference evidence="6 7" key="1">
    <citation type="submission" date="2020-06" db="EMBL/GenBank/DDBJ databases">
        <title>Description of novel acetic acid bacteria.</title>
        <authorList>
            <person name="Sombolestani A."/>
        </authorList>
    </citation>
    <scope>NUCLEOTIDE SEQUENCE [LARGE SCALE GENOMIC DNA]</scope>
    <source>
        <strain evidence="6 7">LMG 31431</strain>
    </source>
</reference>
<dbReference type="Proteomes" id="UP000534870">
    <property type="component" value="Unassembled WGS sequence"/>
</dbReference>
<dbReference type="Pfam" id="PF00085">
    <property type="entry name" value="Thioredoxin"/>
    <property type="match status" value="1"/>
</dbReference>
<dbReference type="PROSITE" id="PS51352">
    <property type="entry name" value="THIOREDOXIN_2"/>
    <property type="match status" value="1"/>
</dbReference>
<dbReference type="Gene3D" id="1.25.40.10">
    <property type="entry name" value="Tetratricopeptide repeat domain"/>
    <property type="match status" value="1"/>
</dbReference>
<dbReference type="InterPro" id="IPR017937">
    <property type="entry name" value="Thioredoxin_CS"/>
</dbReference>
<dbReference type="RefSeq" id="WP_176638617.1">
    <property type="nucleotide sequence ID" value="NZ_JABXXP010000005.1"/>
</dbReference>
<evidence type="ECO:0000313" key="6">
    <source>
        <dbReference type="EMBL" id="NVN09820.1"/>
    </source>
</evidence>
<dbReference type="Gene3D" id="3.40.30.10">
    <property type="entry name" value="Glutaredoxin"/>
    <property type="match status" value="1"/>
</dbReference>
<dbReference type="GO" id="GO:0015035">
    <property type="term" value="F:protein-disulfide reductase activity"/>
    <property type="evidence" value="ECO:0007669"/>
    <property type="project" value="TreeGrafter"/>
</dbReference>
<dbReference type="SUPFAM" id="SSF48452">
    <property type="entry name" value="TPR-like"/>
    <property type="match status" value="1"/>
</dbReference>
<sequence>MEYIIGQSRTGRGGAAADAVGGLVDESGVPTAAAVGAAGGGGDAGLIVDGTQDSFMQDVLEASRSLPVLVDFWASWCGPCRQLTPVLEKIVRSAGGRVKLVKIDIDANRALAQQLTQVGLPLQSIPLVAAFWKGQILDLFQGALPESEIRRFVEGLLKEAGGGGMPSADLIAAARAALEANSAEEAAGLFSQTIEIEPENPAAWGGLARALILMGDEDAAEG</sequence>
<keyword evidence="1" id="KW-0813">Transport</keyword>
<feature type="domain" description="Thioredoxin" evidence="5">
    <location>
        <begin position="33"/>
        <end position="158"/>
    </location>
</feature>
<comment type="caution">
    <text evidence="6">The sequence shown here is derived from an EMBL/GenBank/DDBJ whole genome shotgun (WGS) entry which is preliminary data.</text>
</comment>
<evidence type="ECO:0000256" key="2">
    <source>
        <dbReference type="ARBA" id="ARBA00022982"/>
    </source>
</evidence>
<dbReference type="CDD" id="cd02956">
    <property type="entry name" value="ybbN"/>
    <property type="match status" value="1"/>
</dbReference>
<dbReference type="InterPro" id="IPR011990">
    <property type="entry name" value="TPR-like_helical_dom_sf"/>
</dbReference>
<dbReference type="AlphaFoldDB" id="A0A7Y7M3L1"/>
<dbReference type="GO" id="GO:0006950">
    <property type="term" value="P:response to stress"/>
    <property type="evidence" value="ECO:0007669"/>
    <property type="project" value="UniProtKB-ARBA"/>
</dbReference>
<dbReference type="GO" id="GO:0005829">
    <property type="term" value="C:cytosol"/>
    <property type="evidence" value="ECO:0007669"/>
    <property type="project" value="TreeGrafter"/>
</dbReference>
<dbReference type="SUPFAM" id="SSF52833">
    <property type="entry name" value="Thioredoxin-like"/>
    <property type="match status" value="1"/>
</dbReference>
<organism evidence="6 7">
    <name type="scientific">Nguyenibacter vanlangensis</name>
    <dbReference type="NCBI Taxonomy" id="1216886"/>
    <lineage>
        <taxon>Bacteria</taxon>
        <taxon>Pseudomonadati</taxon>
        <taxon>Pseudomonadota</taxon>
        <taxon>Alphaproteobacteria</taxon>
        <taxon>Acetobacterales</taxon>
        <taxon>Acetobacteraceae</taxon>
        <taxon>Nguyenibacter</taxon>
    </lineage>
</organism>
<dbReference type="InterPro" id="IPR013766">
    <property type="entry name" value="Thioredoxin_domain"/>
</dbReference>
<dbReference type="PANTHER" id="PTHR45663">
    <property type="entry name" value="GEO12009P1"/>
    <property type="match status" value="1"/>
</dbReference>